<evidence type="ECO:0000313" key="2">
    <source>
        <dbReference type="Proteomes" id="UP001066276"/>
    </source>
</evidence>
<keyword evidence="2" id="KW-1185">Reference proteome</keyword>
<protein>
    <submittedName>
        <fullName evidence="1">Uncharacterized protein</fullName>
    </submittedName>
</protein>
<dbReference type="EMBL" id="JANPWB010000007">
    <property type="protein sequence ID" value="KAJ1171372.1"/>
    <property type="molecule type" value="Genomic_DNA"/>
</dbReference>
<dbReference type="AlphaFoldDB" id="A0AAV7T4N5"/>
<organism evidence="1 2">
    <name type="scientific">Pleurodeles waltl</name>
    <name type="common">Iberian ribbed newt</name>
    <dbReference type="NCBI Taxonomy" id="8319"/>
    <lineage>
        <taxon>Eukaryota</taxon>
        <taxon>Metazoa</taxon>
        <taxon>Chordata</taxon>
        <taxon>Craniata</taxon>
        <taxon>Vertebrata</taxon>
        <taxon>Euteleostomi</taxon>
        <taxon>Amphibia</taxon>
        <taxon>Batrachia</taxon>
        <taxon>Caudata</taxon>
        <taxon>Salamandroidea</taxon>
        <taxon>Salamandridae</taxon>
        <taxon>Pleurodelinae</taxon>
        <taxon>Pleurodeles</taxon>
    </lineage>
</organism>
<reference evidence="1" key="1">
    <citation type="journal article" date="2022" name="bioRxiv">
        <title>Sequencing and chromosome-scale assembly of the giantPleurodeles waltlgenome.</title>
        <authorList>
            <person name="Brown T."/>
            <person name="Elewa A."/>
            <person name="Iarovenko S."/>
            <person name="Subramanian E."/>
            <person name="Araus A.J."/>
            <person name="Petzold A."/>
            <person name="Susuki M."/>
            <person name="Suzuki K.-i.T."/>
            <person name="Hayashi T."/>
            <person name="Toyoda A."/>
            <person name="Oliveira C."/>
            <person name="Osipova E."/>
            <person name="Leigh N.D."/>
            <person name="Simon A."/>
            <person name="Yun M.H."/>
        </authorList>
    </citation>
    <scope>NUCLEOTIDE SEQUENCE</scope>
    <source>
        <strain evidence="1">20211129_DDA</strain>
        <tissue evidence="1">Liver</tissue>
    </source>
</reference>
<comment type="caution">
    <text evidence="1">The sequence shown here is derived from an EMBL/GenBank/DDBJ whole genome shotgun (WGS) entry which is preliminary data.</text>
</comment>
<sequence length="99" mass="10865">MHLRLEPLTTTTSEIVPHGYIDLPISLAHRQGQSLKEWSCEEPEDRKTRVLASETGRPPGECIGGILLAPVNPAVTSMRPNGLFMILNDECKFLVAVVA</sequence>
<gene>
    <name evidence="1" type="ORF">NDU88_003235</name>
</gene>
<evidence type="ECO:0000313" key="1">
    <source>
        <dbReference type="EMBL" id="KAJ1171372.1"/>
    </source>
</evidence>
<accession>A0AAV7T4N5</accession>
<name>A0AAV7T4N5_PLEWA</name>
<proteinExistence type="predicted"/>
<dbReference type="Proteomes" id="UP001066276">
    <property type="component" value="Chromosome 4_1"/>
</dbReference>